<sequence>MASLPLTSNTYQPPSPSQGRKVGRLLNTIMEDDNEDPPTAQLRRRTQQHAAASSLGSDMKIQAWLGPVGDHFPTPRGFNFMPAPDLPSSPSSASADESLSESTSSNPSDAWNRRQSAMTDVTEFDDLYDVSDEDVPRQDMLRNGGIARRNSSRRKSGVRPTAEVPRKPLPRLVIPGARTAPVPEPESWSARSDRLKMKNKLTSPVVPTPTSIVQMSPAVMSYMKAQQSLDIPTVSAPPSLDGSMTSDQLAQMSAPPTPIIGGQDGGEGNWSGVHLQPGALATLASLSSSGSEADELERTQQVIEVPQQMPEMLQQPSSLFRNLVRASIPQSPAVGSLAGLTRLEIPSPGGFFSGLSPRSRTTWHWPAPPAAAEPAPPTSTTAEQFYKAPWNTETAPTMPTPTVRALHMPAGDFSSSPVEQVVEMPLRQAVEDDLATAVPVQQTPVTAVRIPAVQPLDALKHVNEEPSSPVAEVVPAGLVLRNEQLYATKQQEYEGTHADRTERWLLAQRAYLKGVDCIPEVDDEDDEEPGLISSTEDEEEEEEKRPVVPAKDVVLAKQPEVGVEPASSESRVAGTEMVVAQTKKSVRFSEVVKPPALPLKLPSKLVRQESAYYRAFTDYTVRAHHKDAFVNRLPRFEALQAQRVSLREAHRNQLLGKYQLSVVPLSAKKRMSTNVVRGDDVVTDDPEKLRADKESEALSQASAAAWHVAATKLLNGGRLIGAPVHKRLARMSRMTNSPEGRTRILDLGGQATCDWAWHAALQYPNTKVYTVTTKAIRQLSNCNVRGPPNHRQVAVQRLARLPFADDQFDLVSARELHSVLKLVGENGEDEWESCLRECMRVLKPGGFLEFSVMDSDVVNAGPLGNAKAVEFGFALKTLGYDPNPSRMPPAPRDSAGCLIPTVELEATVTGSADNVAAVTGFAAGWSWERWLLRAEMEAVSGELRLSDTVTAGEAMRQAGKSLDGVHAIVEEGRQVGSCWRVLRGYARKPRPDLGFINMCLGSPAT</sequence>
<dbReference type="SUPFAM" id="SSF53335">
    <property type="entry name" value="S-adenosyl-L-methionine-dependent methyltransferases"/>
    <property type="match status" value="1"/>
</dbReference>
<dbReference type="CDD" id="cd02440">
    <property type="entry name" value="AdoMet_MTases"/>
    <property type="match status" value="1"/>
</dbReference>
<dbReference type="EMBL" id="GL385395">
    <property type="protein sequence ID" value="EJT81349.1"/>
    <property type="molecule type" value="Genomic_DNA"/>
</dbReference>
<dbReference type="VEuPathDB" id="FungiDB:GGTG_01332"/>
<evidence type="ECO:0000313" key="6">
    <source>
        <dbReference type="Proteomes" id="UP000006039"/>
    </source>
</evidence>
<comment type="similarity">
    <text evidence="1">Belongs to the methyltransferase superfamily. LaeA methyltransferase family.</text>
</comment>
<dbReference type="InterPro" id="IPR013216">
    <property type="entry name" value="Methyltransf_11"/>
</dbReference>
<name>J3NJ98_GAET3</name>
<dbReference type="Proteomes" id="UP000006039">
    <property type="component" value="Unassembled WGS sequence"/>
</dbReference>
<keyword evidence="6" id="KW-1185">Reference proteome</keyword>
<feature type="region of interest" description="Disordered" evidence="2">
    <location>
        <begin position="75"/>
        <end position="113"/>
    </location>
</feature>
<evidence type="ECO:0000313" key="4">
    <source>
        <dbReference type="EMBL" id="EJT81349.1"/>
    </source>
</evidence>
<protein>
    <submittedName>
        <fullName evidence="4">Verprolin</fullName>
    </submittedName>
</protein>
<feature type="region of interest" description="Disordered" evidence="2">
    <location>
        <begin position="135"/>
        <end position="164"/>
    </location>
</feature>
<reference evidence="5" key="5">
    <citation type="submission" date="2018-04" db="UniProtKB">
        <authorList>
            <consortium name="EnsemblFungi"/>
        </authorList>
    </citation>
    <scope>IDENTIFICATION</scope>
    <source>
        <strain evidence="5">R3-111a-1</strain>
    </source>
</reference>
<dbReference type="GO" id="GO:0008757">
    <property type="term" value="F:S-adenosylmethionine-dependent methyltransferase activity"/>
    <property type="evidence" value="ECO:0007669"/>
    <property type="project" value="InterPro"/>
</dbReference>
<reference evidence="4" key="3">
    <citation type="submission" date="2010-09" db="EMBL/GenBank/DDBJ databases">
        <title>Annotation of Gaeumannomyces graminis var. tritici R3-111a-1.</title>
        <authorList>
            <consortium name="The Broad Institute Genome Sequencing Platform"/>
            <person name="Ma L.-J."/>
            <person name="Dead R."/>
            <person name="Young S.K."/>
            <person name="Zeng Q."/>
            <person name="Gargeya S."/>
            <person name="Fitzgerald M."/>
            <person name="Haas B."/>
            <person name="Abouelleil A."/>
            <person name="Alvarado L."/>
            <person name="Arachchi H.M."/>
            <person name="Berlin A."/>
            <person name="Brown A."/>
            <person name="Chapman S.B."/>
            <person name="Chen Z."/>
            <person name="Dunbar C."/>
            <person name="Freedman E."/>
            <person name="Gearin G."/>
            <person name="Gellesch M."/>
            <person name="Goldberg J."/>
            <person name="Griggs A."/>
            <person name="Gujja S."/>
            <person name="Heiman D."/>
            <person name="Howarth C."/>
            <person name="Larson L."/>
            <person name="Lui A."/>
            <person name="MacDonald P.J.P."/>
            <person name="Mehta T."/>
            <person name="Montmayeur A."/>
            <person name="Murphy C."/>
            <person name="Neiman D."/>
            <person name="Pearson M."/>
            <person name="Priest M."/>
            <person name="Roberts A."/>
            <person name="Saif S."/>
            <person name="Shea T."/>
            <person name="Shenoy N."/>
            <person name="Sisk P."/>
            <person name="Stolte C."/>
            <person name="Sykes S."/>
            <person name="Yandava C."/>
            <person name="Wortman J."/>
            <person name="Nusbaum C."/>
            <person name="Birren B."/>
        </authorList>
    </citation>
    <scope>NUCLEOTIDE SEQUENCE</scope>
    <source>
        <strain evidence="4">R3-111a-1</strain>
    </source>
</reference>
<dbReference type="Gene3D" id="3.40.50.150">
    <property type="entry name" value="Vaccinia Virus protein VP39"/>
    <property type="match status" value="1"/>
</dbReference>
<dbReference type="OrthoDB" id="10256176at2759"/>
<feature type="compositionally biased region" description="Polar residues" evidence="2">
    <location>
        <begin position="1"/>
        <end position="12"/>
    </location>
</feature>
<evidence type="ECO:0000256" key="1">
    <source>
        <dbReference type="ARBA" id="ARBA00038158"/>
    </source>
</evidence>
<dbReference type="Pfam" id="PF08241">
    <property type="entry name" value="Methyltransf_11"/>
    <property type="match status" value="1"/>
</dbReference>
<feature type="compositionally biased region" description="Acidic residues" evidence="2">
    <location>
        <begin position="519"/>
        <end position="542"/>
    </location>
</feature>
<feature type="compositionally biased region" description="Low complexity" evidence="2">
    <location>
        <begin position="82"/>
        <end position="109"/>
    </location>
</feature>
<feature type="region of interest" description="Disordered" evidence="2">
    <location>
        <begin position="517"/>
        <end position="551"/>
    </location>
</feature>
<dbReference type="InterPro" id="IPR029063">
    <property type="entry name" value="SAM-dependent_MTases_sf"/>
</dbReference>
<proteinExistence type="inferred from homology"/>
<reference evidence="5" key="4">
    <citation type="journal article" date="2015" name="G3 (Bethesda)">
        <title>Genome sequences of three phytopathogenic species of the Magnaporthaceae family of fungi.</title>
        <authorList>
            <person name="Okagaki L.H."/>
            <person name="Nunes C.C."/>
            <person name="Sailsbery J."/>
            <person name="Clay B."/>
            <person name="Brown D."/>
            <person name="John T."/>
            <person name="Oh Y."/>
            <person name="Young N."/>
            <person name="Fitzgerald M."/>
            <person name="Haas B.J."/>
            <person name="Zeng Q."/>
            <person name="Young S."/>
            <person name="Adiconis X."/>
            <person name="Fan L."/>
            <person name="Levin J.Z."/>
            <person name="Mitchell T.K."/>
            <person name="Okubara P.A."/>
            <person name="Farman M.L."/>
            <person name="Kohn L.M."/>
            <person name="Birren B."/>
            <person name="Ma L.-J."/>
            <person name="Dean R.A."/>
        </authorList>
    </citation>
    <scope>NUCLEOTIDE SEQUENCE</scope>
    <source>
        <strain evidence="5">R3-111a-1</strain>
    </source>
</reference>
<dbReference type="GeneID" id="20341790"/>
<feature type="region of interest" description="Disordered" evidence="2">
    <location>
        <begin position="1"/>
        <end position="57"/>
    </location>
</feature>
<evidence type="ECO:0000256" key="2">
    <source>
        <dbReference type="SAM" id="MobiDB-lite"/>
    </source>
</evidence>
<dbReference type="PANTHER" id="PTHR43591:SF92">
    <property type="entry name" value="METHYLTRANSFERASE TYPE 11 DOMAIN-CONTAINING PROTEIN"/>
    <property type="match status" value="1"/>
</dbReference>
<reference evidence="4" key="2">
    <citation type="submission" date="2010-07" db="EMBL/GenBank/DDBJ databases">
        <authorList>
            <consortium name="The Broad Institute Genome Sequencing Platform"/>
            <consortium name="Broad Institute Genome Sequencing Center for Infectious Disease"/>
            <person name="Ma L.-J."/>
            <person name="Dead R."/>
            <person name="Young S."/>
            <person name="Zeng Q."/>
            <person name="Koehrsen M."/>
            <person name="Alvarado L."/>
            <person name="Berlin A."/>
            <person name="Chapman S.B."/>
            <person name="Chen Z."/>
            <person name="Freedman E."/>
            <person name="Gellesch M."/>
            <person name="Goldberg J."/>
            <person name="Griggs A."/>
            <person name="Gujja S."/>
            <person name="Heilman E.R."/>
            <person name="Heiman D."/>
            <person name="Hepburn T."/>
            <person name="Howarth C."/>
            <person name="Jen D."/>
            <person name="Larson L."/>
            <person name="Mehta T."/>
            <person name="Neiman D."/>
            <person name="Pearson M."/>
            <person name="Roberts A."/>
            <person name="Saif S."/>
            <person name="Shea T."/>
            <person name="Shenoy N."/>
            <person name="Sisk P."/>
            <person name="Stolte C."/>
            <person name="Sykes S."/>
            <person name="Walk T."/>
            <person name="White J."/>
            <person name="Yandava C."/>
            <person name="Haas B."/>
            <person name="Nusbaum C."/>
            <person name="Birren B."/>
        </authorList>
    </citation>
    <scope>NUCLEOTIDE SEQUENCE</scope>
    <source>
        <strain evidence="4">R3-111a-1</strain>
    </source>
</reference>
<dbReference type="EnsemblFungi" id="EJT81349">
    <property type="protein sequence ID" value="EJT81349"/>
    <property type="gene ID" value="GGTG_01332"/>
</dbReference>
<accession>J3NJ98</accession>
<dbReference type="AlphaFoldDB" id="J3NJ98"/>
<evidence type="ECO:0000259" key="3">
    <source>
        <dbReference type="Pfam" id="PF08241"/>
    </source>
</evidence>
<evidence type="ECO:0000313" key="5">
    <source>
        <dbReference type="EnsemblFungi" id="EJT81349"/>
    </source>
</evidence>
<feature type="domain" description="Methyltransferase type 11" evidence="3">
    <location>
        <begin position="779"/>
        <end position="848"/>
    </location>
</feature>
<dbReference type="PANTHER" id="PTHR43591">
    <property type="entry name" value="METHYLTRANSFERASE"/>
    <property type="match status" value="1"/>
</dbReference>
<dbReference type="HOGENOM" id="CLU_005788_0_0_1"/>
<gene>
    <name evidence="5" type="primary">20341790</name>
    <name evidence="4" type="ORF">GGTG_01332</name>
</gene>
<dbReference type="STRING" id="644352.J3NJ98"/>
<dbReference type="RefSeq" id="XP_009217358.1">
    <property type="nucleotide sequence ID" value="XM_009219094.1"/>
</dbReference>
<organism evidence="4">
    <name type="scientific">Gaeumannomyces tritici (strain R3-111a-1)</name>
    <name type="common">Wheat and barley take-all root rot fungus</name>
    <name type="synonym">Gaeumannomyces graminis var. tritici</name>
    <dbReference type="NCBI Taxonomy" id="644352"/>
    <lineage>
        <taxon>Eukaryota</taxon>
        <taxon>Fungi</taxon>
        <taxon>Dikarya</taxon>
        <taxon>Ascomycota</taxon>
        <taxon>Pezizomycotina</taxon>
        <taxon>Sordariomycetes</taxon>
        <taxon>Sordariomycetidae</taxon>
        <taxon>Magnaporthales</taxon>
        <taxon>Magnaporthaceae</taxon>
        <taxon>Gaeumannomyces</taxon>
    </lineage>
</organism>
<reference evidence="6" key="1">
    <citation type="submission" date="2010-07" db="EMBL/GenBank/DDBJ databases">
        <title>The genome sequence of Gaeumannomyces graminis var. tritici strain R3-111a-1.</title>
        <authorList>
            <consortium name="The Broad Institute Genome Sequencing Platform"/>
            <person name="Ma L.-J."/>
            <person name="Dead R."/>
            <person name="Young S."/>
            <person name="Zeng Q."/>
            <person name="Koehrsen M."/>
            <person name="Alvarado L."/>
            <person name="Berlin A."/>
            <person name="Chapman S.B."/>
            <person name="Chen Z."/>
            <person name="Freedman E."/>
            <person name="Gellesch M."/>
            <person name="Goldberg J."/>
            <person name="Griggs A."/>
            <person name="Gujja S."/>
            <person name="Heilman E.R."/>
            <person name="Heiman D."/>
            <person name="Hepburn T."/>
            <person name="Howarth C."/>
            <person name="Jen D."/>
            <person name="Larson L."/>
            <person name="Mehta T."/>
            <person name="Neiman D."/>
            <person name="Pearson M."/>
            <person name="Roberts A."/>
            <person name="Saif S."/>
            <person name="Shea T."/>
            <person name="Shenoy N."/>
            <person name="Sisk P."/>
            <person name="Stolte C."/>
            <person name="Sykes S."/>
            <person name="Walk T."/>
            <person name="White J."/>
            <person name="Yandava C."/>
            <person name="Haas B."/>
            <person name="Nusbaum C."/>
            <person name="Birren B."/>
        </authorList>
    </citation>
    <scope>NUCLEOTIDE SEQUENCE [LARGE SCALE GENOMIC DNA]</scope>
    <source>
        <strain evidence="6">R3-111a-1</strain>
    </source>
</reference>
<dbReference type="eggNOG" id="ENOG502RDBT">
    <property type="taxonomic scope" value="Eukaryota"/>
</dbReference>